<reference evidence="2 3" key="1">
    <citation type="submission" date="2022-03" db="EMBL/GenBank/DDBJ databases">
        <authorList>
            <person name="Brunel B."/>
        </authorList>
    </citation>
    <scope>NUCLEOTIDE SEQUENCE [LARGE SCALE GENOMIC DNA]</scope>
    <source>
        <strain evidence="2">STM5069sample</strain>
    </source>
</reference>
<dbReference type="Proteomes" id="UP001153050">
    <property type="component" value="Unassembled WGS sequence"/>
</dbReference>
<comment type="caution">
    <text evidence="2">The sequence shown here is derived from an EMBL/GenBank/DDBJ whole genome shotgun (WGS) entry which is preliminary data.</text>
</comment>
<organism evidence="2 3">
    <name type="scientific">Mesorhizobium escarrei</name>
    <dbReference type="NCBI Taxonomy" id="666018"/>
    <lineage>
        <taxon>Bacteria</taxon>
        <taxon>Pseudomonadati</taxon>
        <taxon>Pseudomonadota</taxon>
        <taxon>Alphaproteobacteria</taxon>
        <taxon>Hyphomicrobiales</taxon>
        <taxon>Phyllobacteriaceae</taxon>
        <taxon>Mesorhizobium</taxon>
    </lineage>
</organism>
<proteinExistence type="predicted"/>
<evidence type="ECO:0000313" key="3">
    <source>
        <dbReference type="Proteomes" id="UP001153050"/>
    </source>
</evidence>
<evidence type="ECO:0000313" key="2">
    <source>
        <dbReference type="EMBL" id="CAH2406368.1"/>
    </source>
</evidence>
<evidence type="ECO:0000259" key="1">
    <source>
        <dbReference type="Pfam" id="PF10074"/>
    </source>
</evidence>
<keyword evidence="3" id="KW-1185">Reference proteome</keyword>
<sequence>MENFSVRLTSPLVGVRDFRITGDDLPLAENIVWTERAFPRVLRGTTMPAVVSFSHRTVQLPEFGNFHAWQQAKEFVVLWPTSGSTHRLIAETRKDSPSINAIVLPLDGAFATRIDAARRFWRALSGRSLGPPFGALPQQTKIRHVLNLRAHDGRRAGATYRQIAEMLLSREPIAPRDWRDHHLRHKTRAILRRADRLVAGGYRDLLFYPHSRDRNSDC</sequence>
<dbReference type="InterPro" id="IPR018754">
    <property type="entry name" value="RovC-like_DNA-bd"/>
</dbReference>
<protein>
    <recommendedName>
        <fullName evidence="1">T6SS Transcription factor RovC-like DNA binding domain-containing protein</fullName>
    </recommendedName>
</protein>
<gene>
    <name evidence="2" type="ORF">MES5069_520085</name>
</gene>
<dbReference type="Pfam" id="PF10074">
    <property type="entry name" value="RovC_DNA-bd"/>
    <property type="match status" value="1"/>
</dbReference>
<feature type="domain" description="T6SS Transcription factor RovC-like DNA binding" evidence="1">
    <location>
        <begin position="103"/>
        <end position="206"/>
    </location>
</feature>
<accession>A0ABM9EAU6</accession>
<dbReference type="EMBL" id="CAKXZT010000149">
    <property type="protein sequence ID" value="CAH2406368.1"/>
    <property type="molecule type" value="Genomic_DNA"/>
</dbReference>
<name>A0ABM9EAU6_9HYPH</name>
<dbReference type="RefSeq" id="WP_254020786.1">
    <property type="nucleotide sequence ID" value="NZ_CAKXZT010000149.1"/>
</dbReference>